<sequence>MAQENFVQLQFENQTAILTLNRPQQRNVLNRDVLSELGMHIAVLSGRRDIRTILLRGEGDAFSVGADIALLQEMNAQQAEQFARMGQRVFSALANLPQPTIALVHGFALGGGLELALACDVRICAETAQFGQPEVQLGVLPGFGGSQRLPRIIGVGRALHMMLSGSRIDAATALSYGLVTQVVPDDALLETGLAYAQGLHRMAPLALQYVKRAVHDGMEVDLQRGQSLEATLFGLVSATVDKQEGMRAFIEKRSPEFRGE</sequence>
<dbReference type="Gene3D" id="1.10.12.10">
    <property type="entry name" value="Lyase 2-enoyl-coa Hydratase, Chain A, domain 2"/>
    <property type="match status" value="1"/>
</dbReference>
<dbReference type="eggNOG" id="COG1024">
    <property type="taxonomic scope" value="Bacteria"/>
</dbReference>
<dbReference type="InterPro" id="IPR018376">
    <property type="entry name" value="Enoyl-CoA_hyd/isom_CS"/>
</dbReference>
<reference evidence="5" key="1">
    <citation type="journal article" date="2022" name="G3 (Bethesda)">
        <title>Unveiling the complete genome sequence of Alicyclobacillus acidoterrestris DSM 3922T, a taint-producing strain.</title>
        <authorList>
            <person name="Leonardo I.C."/>
            <person name="Barreto Crespo M.T."/>
            <person name="Gaspar F.B."/>
        </authorList>
    </citation>
    <scope>NUCLEOTIDE SEQUENCE [LARGE SCALE GENOMIC DNA]</scope>
    <source>
        <strain evidence="5">DSM 3922</strain>
    </source>
</reference>
<keyword evidence="2" id="KW-0456">Lyase</keyword>
<evidence type="ECO:0000256" key="2">
    <source>
        <dbReference type="ARBA" id="ARBA00023239"/>
    </source>
</evidence>
<dbReference type="Gene3D" id="3.90.226.10">
    <property type="entry name" value="2-enoyl-CoA Hydratase, Chain A, domain 1"/>
    <property type="match status" value="1"/>
</dbReference>
<accession>A0A9E6ZFY9</accession>
<dbReference type="SUPFAM" id="SSF52096">
    <property type="entry name" value="ClpP/crotonase"/>
    <property type="match status" value="1"/>
</dbReference>
<keyword evidence="5" id="KW-1185">Reference proteome</keyword>
<dbReference type="RefSeq" id="WP_021296801.1">
    <property type="nucleotide sequence ID" value="NZ_AURB01000136.1"/>
</dbReference>
<evidence type="ECO:0000256" key="3">
    <source>
        <dbReference type="RuleBase" id="RU003707"/>
    </source>
</evidence>
<evidence type="ECO:0000256" key="1">
    <source>
        <dbReference type="ARBA" id="ARBA00005254"/>
    </source>
</evidence>
<dbReference type="PROSITE" id="PS00166">
    <property type="entry name" value="ENOYL_COA_HYDRATASE"/>
    <property type="match status" value="1"/>
</dbReference>
<dbReference type="AlphaFoldDB" id="T0BNC3"/>
<dbReference type="FunFam" id="1.10.12.10:FF:000001">
    <property type="entry name" value="Probable enoyl-CoA hydratase, mitochondrial"/>
    <property type="match status" value="1"/>
</dbReference>
<dbReference type="FunFam" id="3.90.226.10:FF:000009">
    <property type="entry name" value="Carnitinyl-CoA dehydratase"/>
    <property type="match status" value="1"/>
</dbReference>
<dbReference type="PANTHER" id="PTHR11941">
    <property type="entry name" value="ENOYL-COA HYDRATASE-RELATED"/>
    <property type="match status" value="1"/>
</dbReference>
<dbReference type="Pfam" id="PF00378">
    <property type="entry name" value="ECH_1"/>
    <property type="match status" value="1"/>
</dbReference>
<dbReference type="PANTHER" id="PTHR11941:SF54">
    <property type="entry name" value="ENOYL-COA HYDRATASE, MITOCHONDRIAL"/>
    <property type="match status" value="1"/>
</dbReference>
<dbReference type="InterPro" id="IPR001753">
    <property type="entry name" value="Enoyl-CoA_hydra/iso"/>
</dbReference>
<dbReference type="KEGG" id="aaco:K1I37_02730"/>
<dbReference type="Proteomes" id="UP000829401">
    <property type="component" value="Chromosome"/>
</dbReference>
<protein>
    <submittedName>
        <fullName evidence="4">Enoyl-CoA hydratase-related protein</fullName>
    </submittedName>
</protein>
<dbReference type="InterPro" id="IPR029045">
    <property type="entry name" value="ClpP/crotonase-like_dom_sf"/>
</dbReference>
<organism evidence="4 5">
    <name type="scientific">Alicyclobacillus acidoterrestris (strain ATCC 49025 / DSM 3922 / CIP 106132 / NCIMB 13137 / GD3B)</name>
    <dbReference type="NCBI Taxonomy" id="1356854"/>
    <lineage>
        <taxon>Bacteria</taxon>
        <taxon>Bacillati</taxon>
        <taxon>Bacillota</taxon>
        <taxon>Bacilli</taxon>
        <taxon>Bacillales</taxon>
        <taxon>Alicyclobacillaceae</taxon>
        <taxon>Alicyclobacillus</taxon>
    </lineage>
</organism>
<name>T0BNC3_ALIAG</name>
<dbReference type="CDD" id="cd06558">
    <property type="entry name" value="crotonase-like"/>
    <property type="match status" value="1"/>
</dbReference>
<gene>
    <name evidence="4" type="ORF">K1I37_02730</name>
</gene>
<dbReference type="GO" id="GO:0016836">
    <property type="term" value="F:hydro-lyase activity"/>
    <property type="evidence" value="ECO:0007669"/>
    <property type="project" value="UniProtKB-ARBA"/>
</dbReference>
<dbReference type="InterPro" id="IPR014748">
    <property type="entry name" value="Enoyl-CoA_hydra_C"/>
</dbReference>
<evidence type="ECO:0000313" key="5">
    <source>
        <dbReference type="Proteomes" id="UP000829401"/>
    </source>
</evidence>
<proteinExistence type="inferred from homology"/>
<evidence type="ECO:0000313" key="4">
    <source>
        <dbReference type="EMBL" id="UNO49485.1"/>
    </source>
</evidence>
<comment type="similarity">
    <text evidence="1 3">Belongs to the enoyl-CoA hydratase/isomerase family.</text>
</comment>
<dbReference type="EMBL" id="CP080467">
    <property type="protein sequence ID" value="UNO49485.1"/>
    <property type="molecule type" value="Genomic_DNA"/>
</dbReference>
<accession>T0BNC3</accession>
<dbReference type="STRING" id="1356854.N007_08700"/>
<dbReference type="GO" id="GO:0006635">
    <property type="term" value="P:fatty acid beta-oxidation"/>
    <property type="evidence" value="ECO:0007669"/>
    <property type="project" value="TreeGrafter"/>
</dbReference>